<gene>
    <name evidence="2" type="ORF">GEV33_005508</name>
</gene>
<dbReference type="AlphaFoldDB" id="A0A8J6LFB4"/>
<keyword evidence="3" id="KW-1185">Reference proteome</keyword>
<accession>A0A8J6LFB4</accession>
<comment type="caution">
    <text evidence="2">The sequence shown here is derived from an EMBL/GenBank/DDBJ whole genome shotgun (WGS) entry which is preliminary data.</text>
</comment>
<reference evidence="2" key="1">
    <citation type="journal article" date="2020" name="J Insects Food Feed">
        <title>The yellow mealworm (Tenebrio molitor) genome: a resource for the emerging insects as food and feed industry.</title>
        <authorList>
            <person name="Eriksson T."/>
            <person name="Andere A."/>
            <person name="Kelstrup H."/>
            <person name="Emery V."/>
            <person name="Picard C."/>
        </authorList>
    </citation>
    <scope>NUCLEOTIDE SEQUENCE</scope>
    <source>
        <strain evidence="2">Stoneville</strain>
        <tissue evidence="2">Whole head</tissue>
    </source>
</reference>
<evidence type="ECO:0000313" key="2">
    <source>
        <dbReference type="EMBL" id="KAH0817283.1"/>
    </source>
</evidence>
<dbReference type="Proteomes" id="UP000719412">
    <property type="component" value="Unassembled WGS sequence"/>
</dbReference>
<sequence length="432" mass="46912">MNRQNFASTLAILLVLQTAIAAPNLATPYDLVDEVYSQIDDLRALVQGVILVAHDNLDSFSTNLLSYSNSIVEDGGIAIDQVHETVSSQLTQIKELAASANKDISRCTSGREQMINKLPTELKERLRVCVVKQNEEAANIVDGSKYVVDVVINKVDSLRFQVGSCDGSILCVSPIVTEVEKAKIELPQQIDVEVLEAEGFVGDLKVIVEECSDNNVADFTGYVTDLTAIAAPNLATPYDLVDEVYAQIDELRALIQGVILEAHDNLDSLSTNLLSYSDSTVEDGGIAIDQVHETVNSQLTQIKELAASANKDITKCLSVCVVKQNEEVANIVDSSKYVVDVTINKVDSLRFQVGSCDGSILCVSPIVTEVEKAKIELPQQIDVEVLEVEGFVGDLKVIVEECSDNNVADFTGYVTDLLVRISDCANEIISRP</sequence>
<protein>
    <submittedName>
        <fullName evidence="2">Uncharacterized protein</fullName>
    </submittedName>
</protein>
<dbReference type="EMBL" id="JABDTM020019879">
    <property type="protein sequence ID" value="KAH0817283.1"/>
    <property type="molecule type" value="Genomic_DNA"/>
</dbReference>
<evidence type="ECO:0000256" key="1">
    <source>
        <dbReference type="SAM" id="SignalP"/>
    </source>
</evidence>
<name>A0A8J6LFB4_TENMO</name>
<feature type="chain" id="PRO_5035261625" evidence="1">
    <location>
        <begin position="22"/>
        <end position="432"/>
    </location>
</feature>
<organism evidence="2 3">
    <name type="scientific">Tenebrio molitor</name>
    <name type="common">Yellow mealworm beetle</name>
    <dbReference type="NCBI Taxonomy" id="7067"/>
    <lineage>
        <taxon>Eukaryota</taxon>
        <taxon>Metazoa</taxon>
        <taxon>Ecdysozoa</taxon>
        <taxon>Arthropoda</taxon>
        <taxon>Hexapoda</taxon>
        <taxon>Insecta</taxon>
        <taxon>Pterygota</taxon>
        <taxon>Neoptera</taxon>
        <taxon>Endopterygota</taxon>
        <taxon>Coleoptera</taxon>
        <taxon>Polyphaga</taxon>
        <taxon>Cucujiformia</taxon>
        <taxon>Tenebrionidae</taxon>
        <taxon>Tenebrio</taxon>
    </lineage>
</organism>
<proteinExistence type="predicted"/>
<evidence type="ECO:0000313" key="3">
    <source>
        <dbReference type="Proteomes" id="UP000719412"/>
    </source>
</evidence>
<keyword evidence="1" id="KW-0732">Signal</keyword>
<reference evidence="2" key="2">
    <citation type="submission" date="2021-08" db="EMBL/GenBank/DDBJ databases">
        <authorList>
            <person name="Eriksson T."/>
        </authorList>
    </citation>
    <scope>NUCLEOTIDE SEQUENCE</scope>
    <source>
        <strain evidence="2">Stoneville</strain>
        <tissue evidence="2">Whole head</tissue>
    </source>
</reference>
<feature type="signal peptide" evidence="1">
    <location>
        <begin position="1"/>
        <end position="21"/>
    </location>
</feature>